<dbReference type="InterPro" id="IPR000210">
    <property type="entry name" value="BTB/POZ_dom"/>
</dbReference>
<gene>
    <name evidence="2" type="ORF">C1645_734820</name>
</gene>
<reference evidence="2 3" key="1">
    <citation type="submission" date="2018-06" db="EMBL/GenBank/DDBJ databases">
        <title>Comparative genomics reveals the genomic features of Rhizophagus irregularis, R. cerebriforme, R. diaphanum and Gigaspora rosea, and their symbiotic lifestyle signature.</title>
        <authorList>
            <person name="Morin E."/>
            <person name="San Clemente H."/>
            <person name="Chen E.C.H."/>
            <person name="De La Providencia I."/>
            <person name="Hainaut M."/>
            <person name="Kuo A."/>
            <person name="Kohler A."/>
            <person name="Murat C."/>
            <person name="Tang N."/>
            <person name="Roy S."/>
            <person name="Loubradou J."/>
            <person name="Henrissat B."/>
            <person name="Grigoriev I.V."/>
            <person name="Corradi N."/>
            <person name="Roux C."/>
            <person name="Martin F.M."/>
        </authorList>
    </citation>
    <scope>NUCLEOTIDE SEQUENCE [LARGE SCALE GENOMIC DNA]</scope>
    <source>
        <strain evidence="2 3">DAOM 227022</strain>
    </source>
</reference>
<dbReference type="AlphaFoldDB" id="A0A397T886"/>
<proteinExistence type="predicted"/>
<keyword evidence="3" id="KW-1185">Reference proteome</keyword>
<dbReference type="STRING" id="658196.A0A397T886"/>
<protein>
    <submittedName>
        <fullName evidence="2">BTB/POZ protein</fullName>
    </submittedName>
</protein>
<feature type="domain" description="BTB" evidence="1">
    <location>
        <begin position="22"/>
        <end position="93"/>
    </location>
</feature>
<evidence type="ECO:0000313" key="2">
    <source>
        <dbReference type="EMBL" id="RIA94430.1"/>
    </source>
</evidence>
<comment type="caution">
    <text evidence="2">The sequence shown here is derived from an EMBL/GenBank/DDBJ whole genome shotgun (WGS) entry which is preliminary data.</text>
</comment>
<dbReference type="InterPro" id="IPR051481">
    <property type="entry name" value="BTB-POZ/Galectin-3-binding"/>
</dbReference>
<dbReference type="Pfam" id="PF00651">
    <property type="entry name" value="BTB"/>
    <property type="match status" value="1"/>
</dbReference>
<dbReference type="OrthoDB" id="8789982at2759"/>
<dbReference type="Gene3D" id="3.30.710.10">
    <property type="entry name" value="Potassium Channel Kv1.1, Chain A"/>
    <property type="match status" value="1"/>
</dbReference>
<dbReference type="PANTHER" id="PTHR24410:SF23">
    <property type="entry name" value="BTB DOMAIN-CONTAINING PROTEIN-RELATED"/>
    <property type="match status" value="1"/>
</dbReference>
<accession>A0A397T886</accession>
<name>A0A397T886_9GLOM</name>
<dbReference type="SUPFAM" id="SSF54695">
    <property type="entry name" value="POZ domain"/>
    <property type="match status" value="1"/>
</dbReference>
<dbReference type="Gene3D" id="1.25.40.420">
    <property type="match status" value="1"/>
</dbReference>
<dbReference type="Proteomes" id="UP000265703">
    <property type="component" value="Unassembled WGS sequence"/>
</dbReference>
<evidence type="ECO:0000259" key="1">
    <source>
        <dbReference type="PROSITE" id="PS50097"/>
    </source>
</evidence>
<dbReference type="InterPro" id="IPR011333">
    <property type="entry name" value="SKP1/BTB/POZ_sf"/>
</dbReference>
<sequence length="255" mass="30649">MSNFNKETINNYENLYKTKERYDVIIYAGEKLNIKEFHAHSLILKTQSKFFKRAFTNDIQKKGNYFILNLSNSPDVVEIILSYMYCGSIDLTKLQSRKIFDLLLASDELEFQPLIKYIQEILVEDHCDFIIKNFFEIIELTHQKETFDKLWNSCLQQICYNSDYLFESTEFITFNPSVLEIILKRDDFCVNNEIIIWENLLKWACGQNPVIQQDINKWNKNDFTMMEKRLNRFIHLIRFYHISSEDFLLKINKHN</sequence>
<dbReference type="Pfam" id="PF07707">
    <property type="entry name" value="BACK"/>
    <property type="match status" value="1"/>
</dbReference>
<dbReference type="CDD" id="cd18186">
    <property type="entry name" value="BTB_POZ_ZBTB_KLHL-like"/>
    <property type="match status" value="1"/>
</dbReference>
<organism evidence="2 3">
    <name type="scientific">Glomus cerebriforme</name>
    <dbReference type="NCBI Taxonomy" id="658196"/>
    <lineage>
        <taxon>Eukaryota</taxon>
        <taxon>Fungi</taxon>
        <taxon>Fungi incertae sedis</taxon>
        <taxon>Mucoromycota</taxon>
        <taxon>Glomeromycotina</taxon>
        <taxon>Glomeromycetes</taxon>
        <taxon>Glomerales</taxon>
        <taxon>Glomeraceae</taxon>
        <taxon>Glomus</taxon>
    </lineage>
</organism>
<dbReference type="PANTHER" id="PTHR24410">
    <property type="entry name" value="HL07962P-RELATED"/>
    <property type="match status" value="1"/>
</dbReference>
<dbReference type="SMART" id="SM00225">
    <property type="entry name" value="BTB"/>
    <property type="match status" value="1"/>
</dbReference>
<dbReference type="InterPro" id="IPR011705">
    <property type="entry name" value="BACK"/>
</dbReference>
<evidence type="ECO:0000313" key="3">
    <source>
        <dbReference type="Proteomes" id="UP000265703"/>
    </source>
</evidence>
<dbReference type="EMBL" id="QKYT01000081">
    <property type="protein sequence ID" value="RIA94430.1"/>
    <property type="molecule type" value="Genomic_DNA"/>
</dbReference>
<dbReference type="PROSITE" id="PS50097">
    <property type="entry name" value="BTB"/>
    <property type="match status" value="1"/>
</dbReference>